<evidence type="ECO:0000313" key="2">
    <source>
        <dbReference type="EMBL" id="GHI77159.1"/>
    </source>
</evidence>
<reference evidence="3" key="1">
    <citation type="submission" date="2023-07" db="EMBL/GenBank/DDBJ databases">
        <title>Whole genome shotgun sequence of Streptomyces spororaveus NBRC 15456.</title>
        <authorList>
            <person name="Komaki H."/>
            <person name="Tamura T."/>
        </authorList>
    </citation>
    <scope>NUCLEOTIDE SEQUENCE [LARGE SCALE GENOMIC DNA]</scope>
    <source>
        <strain evidence="3">NBRC 15456</strain>
    </source>
</reference>
<dbReference type="EMBL" id="BNED01000005">
    <property type="protein sequence ID" value="GHI77159.1"/>
    <property type="molecule type" value="Genomic_DNA"/>
</dbReference>
<name>A0ABQ3T9V1_9ACTN</name>
<protein>
    <submittedName>
        <fullName evidence="2">Uncharacterized protein</fullName>
    </submittedName>
</protein>
<keyword evidence="3" id="KW-1185">Reference proteome</keyword>
<evidence type="ECO:0000256" key="1">
    <source>
        <dbReference type="SAM" id="MobiDB-lite"/>
    </source>
</evidence>
<comment type="caution">
    <text evidence="2">The sequence shown here is derived from an EMBL/GenBank/DDBJ whole genome shotgun (WGS) entry which is preliminary data.</text>
</comment>
<accession>A0ABQ3T9V1</accession>
<dbReference type="Proteomes" id="UP000608522">
    <property type="component" value="Unassembled WGS sequence"/>
</dbReference>
<organism evidence="2 3">
    <name type="scientific">Streptomyces spororaveus</name>
    <dbReference type="NCBI Taxonomy" id="284039"/>
    <lineage>
        <taxon>Bacteria</taxon>
        <taxon>Bacillati</taxon>
        <taxon>Actinomycetota</taxon>
        <taxon>Actinomycetes</taxon>
        <taxon>Kitasatosporales</taxon>
        <taxon>Streptomycetaceae</taxon>
        <taxon>Streptomyces</taxon>
    </lineage>
</organism>
<sequence length="66" mass="6878">MGCHEIRGGNSEESAQYDGCDAGGDARGQVTVLVLTDIRGWMFDAGVHFSVRPLDGGASAGASEHR</sequence>
<evidence type="ECO:0000313" key="3">
    <source>
        <dbReference type="Proteomes" id="UP000608522"/>
    </source>
</evidence>
<feature type="region of interest" description="Disordered" evidence="1">
    <location>
        <begin position="1"/>
        <end position="23"/>
    </location>
</feature>
<proteinExistence type="predicted"/>
<gene>
    <name evidence="2" type="ORF">Sspor_27200</name>
</gene>